<evidence type="ECO:0000256" key="1">
    <source>
        <dbReference type="ARBA" id="ARBA00022603"/>
    </source>
</evidence>
<evidence type="ECO:0000259" key="4">
    <source>
        <dbReference type="Pfam" id="PF13649"/>
    </source>
</evidence>
<dbReference type="PANTHER" id="PTHR43464">
    <property type="entry name" value="METHYLTRANSFERASE"/>
    <property type="match status" value="1"/>
</dbReference>
<dbReference type="RefSeq" id="WP_073255696.1">
    <property type="nucleotide sequence ID" value="NZ_FRCS01000003.1"/>
</dbReference>
<dbReference type="Pfam" id="PF13649">
    <property type="entry name" value="Methyltransf_25"/>
    <property type="match status" value="1"/>
</dbReference>
<keyword evidence="6" id="KW-1185">Reference proteome</keyword>
<proteinExistence type="predicted"/>
<organism evidence="5 6">
    <name type="scientific">Cryptosporangium aurantiacum</name>
    <dbReference type="NCBI Taxonomy" id="134849"/>
    <lineage>
        <taxon>Bacteria</taxon>
        <taxon>Bacillati</taxon>
        <taxon>Actinomycetota</taxon>
        <taxon>Actinomycetes</taxon>
        <taxon>Cryptosporangiales</taxon>
        <taxon>Cryptosporangiaceae</taxon>
        <taxon>Cryptosporangium</taxon>
    </lineage>
</organism>
<dbReference type="PANTHER" id="PTHR43464:SF19">
    <property type="entry name" value="UBIQUINONE BIOSYNTHESIS O-METHYLTRANSFERASE, MITOCHONDRIAL"/>
    <property type="match status" value="1"/>
</dbReference>
<dbReference type="InterPro" id="IPR041698">
    <property type="entry name" value="Methyltransf_25"/>
</dbReference>
<sequence length="243" mass="27083">MPDPIFDHPRLVAVYDALEGDRPDLDVYEGLVDELGAERILDIGCGTGILAVRLAAAGKIVTGVDPAPGSIDHARNRPGGQHVNWIRGEVRDVVVGDFDLATMTGNVAQAIVDRNKWDKTLAGTRRLLRPGGHLVFETRVPEQRAWELWTRELTERTVDVDGIGPVRTWTEVVDLAEPLVTFRASWVFPDGAVLSSHSTLRFRSRREIEASLRTHGYELLEVRDAPDRPGLEWVFLARRAPSR</sequence>
<name>A0A1M7PC38_9ACTN</name>
<accession>A0A1M7PC38</accession>
<keyword evidence="3" id="KW-0949">S-adenosyl-L-methionine</keyword>
<dbReference type="EMBL" id="FRCS01000003">
    <property type="protein sequence ID" value="SHN14122.1"/>
    <property type="molecule type" value="Genomic_DNA"/>
</dbReference>
<dbReference type="Proteomes" id="UP000184440">
    <property type="component" value="Unassembled WGS sequence"/>
</dbReference>
<evidence type="ECO:0000256" key="3">
    <source>
        <dbReference type="ARBA" id="ARBA00022691"/>
    </source>
</evidence>
<dbReference type="AlphaFoldDB" id="A0A1M7PC38"/>
<protein>
    <submittedName>
        <fullName evidence="5">Methyltransferase domain-containing protein</fullName>
    </submittedName>
</protein>
<dbReference type="InterPro" id="IPR029063">
    <property type="entry name" value="SAM-dependent_MTases_sf"/>
</dbReference>
<evidence type="ECO:0000313" key="5">
    <source>
        <dbReference type="EMBL" id="SHN14122.1"/>
    </source>
</evidence>
<dbReference type="STRING" id="134849.SAMN05443668_103155"/>
<feature type="domain" description="Methyltransferase" evidence="4">
    <location>
        <begin position="40"/>
        <end position="132"/>
    </location>
</feature>
<dbReference type="OrthoDB" id="9811589at2"/>
<dbReference type="SUPFAM" id="SSF53335">
    <property type="entry name" value="S-adenosyl-L-methionine-dependent methyltransferases"/>
    <property type="match status" value="1"/>
</dbReference>
<keyword evidence="1 5" id="KW-0489">Methyltransferase</keyword>
<reference evidence="5 6" key="1">
    <citation type="submission" date="2016-11" db="EMBL/GenBank/DDBJ databases">
        <authorList>
            <person name="Jaros S."/>
            <person name="Januszkiewicz K."/>
            <person name="Wedrychowicz H."/>
        </authorList>
    </citation>
    <scope>NUCLEOTIDE SEQUENCE [LARGE SCALE GENOMIC DNA]</scope>
    <source>
        <strain evidence="5 6">DSM 46144</strain>
    </source>
</reference>
<evidence type="ECO:0000313" key="6">
    <source>
        <dbReference type="Proteomes" id="UP000184440"/>
    </source>
</evidence>
<evidence type="ECO:0000256" key="2">
    <source>
        <dbReference type="ARBA" id="ARBA00022679"/>
    </source>
</evidence>
<dbReference type="GO" id="GO:0032259">
    <property type="term" value="P:methylation"/>
    <property type="evidence" value="ECO:0007669"/>
    <property type="project" value="UniProtKB-KW"/>
</dbReference>
<gene>
    <name evidence="5" type="ORF">SAMN05443668_103155</name>
</gene>
<dbReference type="CDD" id="cd02440">
    <property type="entry name" value="AdoMet_MTases"/>
    <property type="match status" value="1"/>
</dbReference>
<dbReference type="Gene3D" id="3.40.50.150">
    <property type="entry name" value="Vaccinia Virus protein VP39"/>
    <property type="match status" value="1"/>
</dbReference>
<dbReference type="GO" id="GO:0008168">
    <property type="term" value="F:methyltransferase activity"/>
    <property type="evidence" value="ECO:0007669"/>
    <property type="project" value="UniProtKB-KW"/>
</dbReference>
<keyword evidence="2 5" id="KW-0808">Transferase</keyword>